<name>A0AA48KMT7_9FLAO</name>
<dbReference type="Gene3D" id="3.40.1580.10">
    <property type="entry name" value="SMI1/KNR4-like"/>
    <property type="match status" value="1"/>
</dbReference>
<accession>A0AA48KMT7</accession>
<dbReference type="SUPFAM" id="SSF160631">
    <property type="entry name" value="SMI1/KNR4-like"/>
    <property type="match status" value="1"/>
</dbReference>
<organism evidence="2 3">
    <name type="scientific">Flagellimonas marinaquae</name>
    <dbReference type="NCBI Taxonomy" id="254955"/>
    <lineage>
        <taxon>Bacteria</taxon>
        <taxon>Pseudomonadati</taxon>
        <taxon>Bacteroidota</taxon>
        <taxon>Flavobacteriia</taxon>
        <taxon>Flavobacteriales</taxon>
        <taxon>Flavobacteriaceae</taxon>
        <taxon>Flagellimonas</taxon>
    </lineage>
</organism>
<proteinExistence type="predicted"/>
<dbReference type="Proteomes" id="UP001330184">
    <property type="component" value="Chromosome"/>
</dbReference>
<evidence type="ECO:0000313" key="3">
    <source>
        <dbReference type="Proteomes" id="UP001330184"/>
    </source>
</evidence>
<keyword evidence="3" id="KW-1185">Reference proteome</keyword>
<feature type="domain" description="Knr4/Smi1-like" evidence="1">
    <location>
        <begin position="40"/>
        <end position="197"/>
    </location>
</feature>
<sequence length="220" mass="25406">MPEYSIQIQRIKNKLFKAKERDGLFKVFGAGGHKYQINAPIDICDIKAFEYNFGIKLPECYKHFVLHIGNEGSSYQNSGAGPYFGIYPFGQHLDDLIYNHVEKHLKRDCILHPFITQKQWDEWTDPLYEDNISDTDFEELNGQLYGGILPLGSQGCSFIHALVLNGNYKGRVVNLDRGELSPPKFSEDLTFLDWYERWLDEIISGKLITNTPSWFGYPKN</sequence>
<gene>
    <name evidence="2" type="ORF">MACH07_10100</name>
</gene>
<dbReference type="EMBL" id="AP027268">
    <property type="protein sequence ID" value="BDW92178.1"/>
    <property type="molecule type" value="Genomic_DNA"/>
</dbReference>
<reference evidence="2 3" key="1">
    <citation type="submission" date="2023-01" db="EMBL/GenBank/DDBJ databases">
        <title>Complete genome sequence of Muricauda aquimarina strain IFOP_LL357.</title>
        <authorList>
            <person name="Gajardo G."/>
            <person name="Ueki S."/>
            <person name="Maruyama F."/>
        </authorList>
    </citation>
    <scope>NUCLEOTIDE SEQUENCE [LARGE SCALE GENOMIC DNA]</scope>
    <source>
        <strain evidence="2 3">IFOP_LL357</strain>
    </source>
</reference>
<protein>
    <recommendedName>
        <fullName evidence="1">Knr4/Smi1-like domain-containing protein</fullName>
    </recommendedName>
</protein>
<dbReference type="InterPro" id="IPR018958">
    <property type="entry name" value="Knr4/Smi1-like_dom"/>
</dbReference>
<evidence type="ECO:0000259" key="1">
    <source>
        <dbReference type="SMART" id="SM00860"/>
    </source>
</evidence>
<dbReference type="AlphaFoldDB" id="A0AA48KMT7"/>
<dbReference type="SMART" id="SM00860">
    <property type="entry name" value="SMI1_KNR4"/>
    <property type="match status" value="1"/>
</dbReference>
<dbReference type="RefSeq" id="WP_338197136.1">
    <property type="nucleotide sequence ID" value="NZ_AP027268.1"/>
</dbReference>
<dbReference type="Pfam" id="PF09346">
    <property type="entry name" value="SMI1_KNR4"/>
    <property type="match status" value="1"/>
</dbReference>
<evidence type="ECO:0000313" key="2">
    <source>
        <dbReference type="EMBL" id="BDW92178.1"/>
    </source>
</evidence>
<dbReference type="InterPro" id="IPR037883">
    <property type="entry name" value="Knr4/Smi1-like_sf"/>
</dbReference>